<sequence>MTMAPSTKTPTKTPAKQKKPTQSSITAFTKKSVAPTNEQQQLAASPNAPIEILSSSPGLGTPSKQSNGNRLKRKAQPSQSTGRALKMAGVAASTPGRSSRRSLSRAAGGKGAEGGALLKFFRRIPKRNGGGEDCDGLFVLVDGYDDDEDGETFTMSEAQSYINALEESEAISEANAFDGAGEEEDTEEGGLMPFEIVMEEEEVEVEEDETVGYRGESMPTEPETKTETTTQDTTLVESTPSLPSTKGEVKAEESTTIGNISTEYQVCPVCGTDQKTETIDQHVNECLDAASVKVEHIETLPTEIKQEKPDAAPFASSESSSKTANSFTPTSENSLTTPKNAFTKLIASRKEASKWAAAETKTTDEHARVPSGNGADAESGKGQPRKCPFYKIMNISPGVAVDAFSFGAVPDVTMYFLSHYHSDHYGGLSKTWTHGKIYCSQATGNLVIQNLKVDPEYVIRLPMNERIDLGQFYVTLIDANHCPGSALFLFETPRTRILHTGDFRACPVQVTHPLLAGKRVDVLYLDTTYLNPKYAFPDQSDVVNASAEVCRKLTDDPAEIERRLGSREGTSGIKNLLSKVKGGGGAGRSSATAGRLLVVVGSYTIGKERMAIAIAKALNTKIYSSARKRATYACLEDPVLDSFLTADPHEAQVHLVGMQEMRPDTLKEYLELFESDFARIVGFRPTGWTFRPPQAHVVAKGQSAPSVETVIQSWKVAYDEAAMVPARGSSERYMYFNVPYSEHSSFRDLSCFCTALNIGRIIPTVNVGSPKSRALMKEWIDKWEKLRRRSGGTYTKVVPGQTRW</sequence>
<dbReference type="PANTHER" id="PTHR23240:SF6">
    <property type="entry name" value="DNA CROSS-LINK REPAIR 1A PROTEIN"/>
    <property type="match status" value="1"/>
</dbReference>
<feature type="region of interest" description="Disordered" evidence="6">
    <location>
        <begin position="303"/>
        <end position="335"/>
    </location>
</feature>
<dbReference type="Pfam" id="PF12706">
    <property type="entry name" value="Lactamase_B_2"/>
    <property type="match status" value="1"/>
</dbReference>
<feature type="region of interest" description="Disordered" evidence="6">
    <location>
        <begin position="206"/>
        <end position="254"/>
    </location>
</feature>
<proteinExistence type="inferred from homology"/>
<keyword evidence="5" id="KW-0539">Nucleus</keyword>
<dbReference type="RefSeq" id="XP_064768914.1">
    <property type="nucleotide sequence ID" value="XM_064912430.1"/>
</dbReference>
<dbReference type="Gene3D" id="3.60.15.10">
    <property type="entry name" value="Ribonuclease Z/Hydroxyacylglutathione hydrolase-like"/>
    <property type="match status" value="1"/>
</dbReference>
<dbReference type="Gene3D" id="3.40.50.12650">
    <property type="match status" value="1"/>
</dbReference>
<organism evidence="8 9">
    <name type="scientific">Myxozyma melibiosi</name>
    <dbReference type="NCBI Taxonomy" id="54550"/>
    <lineage>
        <taxon>Eukaryota</taxon>
        <taxon>Fungi</taxon>
        <taxon>Dikarya</taxon>
        <taxon>Ascomycota</taxon>
        <taxon>Saccharomycotina</taxon>
        <taxon>Lipomycetes</taxon>
        <taxon>Lipomycetales</taxon>
        <taxon>Lipomycetaceae</taxon>
        <taxon>Myxozyma</taxon>
    </lineage>
</organism>
<feature type="domain" description="Metallo-beta-lactamase" evidence="7">
    <location>
        <begin position="386"/>
        <end position="534"/>
    </location>
</feature>
<keyword evidence="9" id="KW-1185">Reference proteome</keyword>
<feature type="region of interest" description="Disordered" evidence="6">
    <location>
        <begin position="1"/>
        <end position="112"/>
    </location>
</feature>
<dbReference type="Proteomes" id="UP001498771">
    <property type="component" value="Unassembled WGS sequence"/>
</dbReference>
<comment type="similarity">
    <text evidence="2">Belongs to the DNA repair metallo-beta-lactamase (DRMBL) family.</text>
</comment>
<evidence type="ECO:0000256" key="4">
    <source>
        <dbReference type="ARBA" id="ARBA00023204"/>
    </source>
</evidence>
<keyword evidence="4" id="KW-0234">DNA repair</keyword>
<dbReference type="InterPro" id="IPR036866">
    <property type="entry name" value="RibonucZ/Hydroxyglut_hydro"/>
</dbReference>
<evidence type="ECO:0000256" key="3">
    <source>
        <dbReference type="ARBA" id="ARBA00022763"/>
    </source>
</evidence>
<feature type="compositionally biased region" description="Polar residues" evidence="6">
    <location>
        <begin position="24"/>
        <end position="44"/>
    </location>
</feature>
<comment type="caution">
    <text evidence="8">The sequence shown here is derived from an EMBL/GenBank/DDBJ whole genome shotgun (WGS) entry which is preliminary data.</text>
</comment>
<evidence type="ECO:0000259" key="7">
    <source>
        <dbReference type="SMART" id="SM00849"/>
    </source>
</evidence>
<dbReference type="CDD" id="cd16273">
    <property type="entry name" value="SNM1A-1C-like_MBL-fold"/>
    <property type="match status" value="1"/>
</dbReference>
<accession>A0ABR1F7R3</accession>
<dbReference type="Gene3D" id="3.30.160.60">
    <property type="entry name" value="Classic Zinc Finger"/>
    <property type="match status" value="1"/>
</dbReference>
<feature type="compositionally biased region" description="Low complexity" evidence="6">
    <location>
        <begin position="1"/>
        <end position="14"/>
    </location>
</feature>
<feature type="region of interest" description="Disordered" evidence="6">
    <location>
        <begin position="356"/>
        <end position="383"/>
    </location>
</feature>
<feature type="compositionally biased region" description="Polar residues" evidence="6">
    <location>
        <begin position="53"/>
        <end position="69"/>
    </location>
</feature>
<gene>
    <name evidence="8" type="ORF">BZA70DRAFT_277310</name>
</gene>
<dbReference type="InterPro" id="IPR011084">
    <property type="entry name" value="DRMBL"/>
</dbReference>
<evidence type="ECO:0000256" key="2">
    <source>
        <dbReference type="ARBA" id="ARBA00010304"/>
    </source>
</evidence>
<dbReference type="Pfam" id="PF07522">
    <property type="entry name" value="DRMBL"/>
    <property type="match status" value="1"/>
</dbReference>
<feature type="compositionally biased region" description="Low complexity" evidence="6">
    <location>
        <begin position="227"/>
        <end position="239"/>
    </location>
</feature>
<dbReference type="SMART" id="SM00849">
    <property type="entry name" value="Lactamase_B"/>
    <property type="match status" value="1"/>
</dbReference>
<dbReference type="GeneID" id="90037942"/>
<protein>
    <submittedName>
        <fullName evidence="8">DNA repair metallo-beta-lactamase-domain-containing protein</fullName>
    </submittedName>
</protein>
<dbReference type="InterPro" id="IPR001279">
    <property type="entry name" value="Metallo-B-lactamas"/>
</dbReference>
<evidence type="ECO:0000313" key="8">
    <source>
        <dbReference type="EMBL" id="KAK7205881.1"/>
    </source>
</evidence>
<feature type="compositionally biased region" description="Low complexity" evidence="6">
    <location>
        <begin position="311"/>
        <end position="326"/>
    </location>
</feature>
<evidence type="ECO:0000256" key="6">
    <source>
        <dbReference type="SAM" id="MobiDB-lite"/>
    </source>
</evidence>
<dbReference type="SUPFAM" id="SSF56281">
    <property type="entry name" value="Metallo-hydrolase/oxidoreductase"/>
    <property type="match status" value="1"/>
</dbReference>
<comment type="subcellular location">
    <subcellularLocation>
        <location evidence="1">Nucleus</location>
    </subcellularLocation>
</comment>
<keyword evidence="3" id="KW-0227">DNA damage</keyword>
<name>A0ABR1F7R3_9ASCO</name>
<evidence type="ECO:0000256" key="1">
    <source>
        <dbReference type="ARBA" id="ARBA00004123"/>
    </source>
</evidence>
<dbReference type="PANTHER" id="PTHR23240">
    <property type="entry name" value="DNA CROSS-LINK REPAIR PROTEIN PSO2/SNM1-RELATED"/>
    <property type="match status" value="1"/>
</dbReference>
<reference evidence="8 9" key="1">
    <citation type="submission" date="2024-03" db="EMBL/GenBank/DDBJ databases">
        <title>Genome-scale model development and genomic sequencing of the oleaginous clade Lipomyces.</title>
        <authorList>
            <consortium name="Lawrence Berkeley National Laboratory"/>
            <person name="Czajka J.J."/>
            <person name="Han Y."/>
            <person name="Kim J."/>
            <person name="Mondo S.J."/>
            <person name="Hofstad B.A."/>
            <person name="Robles A."/>
            <person name="Haridas S."/>
            <person name="Riley R."/>
            <person name="LaButti K."/>
            <person name="Pangilinan J."/>
            <person name="Andreopoulos W."/>
            <person name="Lipzen A."/>
            <person name="Yan J."/>
            <person name="Wang M."/>
            <person name="Ng V."/>
            <person name="Grigoriev I.V."/>
            <person name="Spatafora J.W."/>
            <person name="Magnuson J.K."/>
            <person name="Baker S.E."/>
            <person name="Pomraning K.R."/>
        </authorList>
    </citation>
    <scope>NUCLEOTIDE SEQUENCE [LARGE SCALE GENOMIC DNA]</scope>
    <source>
        <strain evidence="8 9">Phaff 52-87</strain>
    </source>
</reference>
<dbReference type="EMBL" id="JBBJBU010000004">
    <property type="protein sequence ID" value="KAK7205881.1"/>
    <property type="molecule type" value="Genomic_DNA"/>
</dbReference>
<evidence type="ECO:0000256" key="5">
    <source>
        <dbReference type="ARBA" id="ARBA00023242"/>
    </source>
</evidence>
<evidence type="ECO:0000313" key="9">
    <source>
        <dbReference type="Proteomes" id="UP001498771"/>
    </source>
</evidence>